<dbReference type="Proteomes" id="UP001592530">
    <property type="component" value="Unassembled WGS sequence"/>
</dbReference>
<evidence type="ECO:0000313" key="4">
    <source>
        <dbReference type="Proteomes" id="UP001592530"/>
    </source>
</evidence>
<accession>A0ABV6X8P0</accession>
<dbReference type="EMBL" id="JBHEZY010000014">
    <property type="protein sequence ID" value="MFC1434660.1"/>
    <property type="molecule type" value="Genomic_DNA"/>
</dbReference>
<reference evidence="3 4" key="1">
    <citation type="submission" date="2024-09" db="EMBL/GenBank/DDBJ databases">
        <authorList>
            <person name="Lee S.D."/>
        </authorList>
    </citation>
    <scope>NUCLEOTIDE SEQUENCE [LARGE SCALE GENOMIC DNA]</scope>
    <source>
        <strain evidence="3 4">N1-3</strain>
    </source>
</reference>
<dbReference type="PANTHER" id="PTHR38441:SF1">
    <property type="entry name" value="MEMBRANE PROTEIN"/>
    <property type="match status" value="1"/>
</dbReference>
<dbReference type="PANTHER" id="PTHR38441">
    <property type="entry name" value="INTEGRAL MEMBRANE PROTEIN-RELATED"/>
    <property type="match status" value="1"/>
</dbReference>
<keyword evidence="2" id="KW-0812">Transmembrane</keyword>
<feature type="compositionally biased region" description="Gly residues" evidence="1">
    <location>
        <begin position="1"/>
        <end position="14"/>
    </location>
</feature>
<proteinExistence type="predicted"/>
<gene>
    <name evidence="3" type="ORF">ACEZDB_28870</name>
</gene>
<keyword evidence="2" id="KW-0472">Membrane</keyword>
<organism evidence="3 4">
    <name type="scientific">Streptacidiphilus alkalitolerans</name>
    <dbReference type="NCBI Taxonomy" id="3342712"/>
    <lineage>
        <taxon>Bacteria</taxon>
        <taxon>Bacillati</taxon>
        <taxon>Actinomycetota</taxon>
        <taxon>Actinomycetes</taxon>
        <taxon>Kitasatosporales</taxon>
        <taxon>Streptomycetaceae</taxon>
        <taxon>Streptacidiphilus</taxon>
    </lineage>
</organism>
<dbReference type="RefSeq" id="WP_380557149.1">
    <property type="nucleotide sequence ID" value="NZ_JBHEZY010000014.1"/>
</dbReference>
<feature type="region of interest" description="Disordered" evidence="1">
    <location>
        <begin position="90"/>
        <end position="123"/>
    </location>
</feature>
<dbReference type="InterPro" id="IPR007436">
    <property type="entry name" value="DUF485"/>
</dbReference>
<comment type="caution">
    <text evidence="3">The sequence shown here is derived from an EMBL/GenBank/DDBJ whole genome shotgun (WGS) entry which is preliminary data.</text>
</comment>
<keyword evidence="2" id="KW-1133">Transmembrane helix</keyword>
<sequence>MPAGGGPEQGGGGFDWWAAPQQRAARPPEAVSEAAPFAEVPVPEARVEVRVEVEAGAGAAAETAAEAEVRAEAPTEVMAELVQAAPVRAVEPEPDPEPDPGPSSWFGAGPEPDPGPEPPAAESAAAVYRHVQAGEEFQEIRREYRSFVFPACAAFLAWYLLYIIAAVTLPALMDRQVAGPFNVAWVLGLLQFASTFLITWLYARHARDRRDRMALGLRWETQDRLR</sequence>
<feature type="region of interest" description="Disordered" evidence="1">
    <location>
        <begin position="1"/>
        <end position="37"/>
    </location>
</feature>
<evidence type="ECO:0000313" key="3">
    <source>
        <dbReference type="EMBL" id="MFC1434660.1"/>
    </source>
</evidence>
<evidence type="ECO:0000256" key="2">
    <source>
        <dbReference type="SAM" id="Phobius"/>
    </source>
</evidence>
<protein>
    <submittedName>
        <fullName evidence="3">DUF485 domain-containing protein</fullName>
    </submittedName>
</protein>
<feature type="compositionally biased region" description="Low complexity" evidence="1">
    <location>
        <begin position="18"/>
        <end position="37"/>
    </location>
</feature>
<dbReference type="Pfam" id="PF04341">
    <property type="entry name" value="DUF485"/>
    <property type="match status" value="1"/>
</dbReference>
<evidence type="ECO:0000256" key="1">
    <source>
        <dbReference type="SAM" id="MobiDB-lite"/>
    </source>
</evidence>
<feature type="transmembrane region" description="Helical" evidence="2">
    <location>
        <begin position="147"/>
        <end position="171"/>
    </location>
</feature>
<name>A0ABV6X8P0_9ACTN</name>
<feature type="transmembrane region" description="Helical" evidence="2">
    <location>
        <begin position="183"/>
        <end position="203"/>
    </location>
</feature>